<accession>A0A150WP46</accession>
<dbReference type="PANTHER" id="PTHR24256">
    <property type="entry name" value="TRYPTASE-RELATED"/>
    <property type="match status" value="1"/>
</dbReference>
<dbReference type="InterPro" id="IPR009003">
    <property type="entry name" value="Peptidase_S1_PA"/>
</dbReference>
<dbReference type="Pfam" id="PF00089">
    <property type="entry name" value="Trypsin"/>
    <property type="match status" value="1"/>
</dbReference>
<dbReference type="InterPro" id="IPR043504">
    <property type="entry name" value="Peptidase_S1_PA_chymotrypsin"/>
</dbReference>
<dbReference type="GO" id="GO:0006508">
    <property type="term" value="P:proteolysis"/>
    <property type="evidence" value="ECO:0007669"/>
    <property type="project" value="InterPro"/>
</dbReference>
<protein>
    <recommendedName>
        <fullName evidence="2">Peptidase S1 domain-containing protein</fullName>
    </recommendedName>
</protein>
<dbReference type="PROSITE" id="PS00134">
    <property type="entry name" value="TRYPSIN_HIS"/>
    <property type="match status" value="1"/>
</dbReference>
<dbReference type="SMART" id="SM00020">
    <property type="entry name" value="Tryp_SPc"/>
    <property type="match status" value="1"/>
</dbReference>
<sequence>MWRENPGGFLVRSQLLFSSLVASTFLVGCTPSAPQNSLNTLEATGIIGGEEVAAVDKLPNSIVAVYDSVEGQLCTGTLINKNVVLTAAHCVGQEINKMYVFFGKNLQVDGVYVRIDKAEISPYWNASTDKDMGDLALLHFQGPLPASFKPATMLPTNMADVLQNGTNVVVAGYGVTDAEIQQAPSALRKTKVTIADAKFADSEITIDQSNGKGVCHGDSGGPAFIDIDGTYYLWGITSRGVNDTSRTCKTTAALTSIPYYRSWINRMNAKLSSSLINFIWRSQAQ</sequence>
<evidence type="ECO:0000313" key="3">
    <source>
        <dbReference type="EMBL" id="KYG66283.1"/>
    </source>
</evidence>
<keyword evidence="1" id="KW-1015">Disulfide bond</keyword>
<comment type="caution">
    <text evidence="3">The sequence shown here is derived from an EMBL/GenBank/DDBJ whole genome shotgun (WGS) entry which is preliminary data.</text>
</comment>
<evidence type="ECO:0000313" key="4">
    <source>
        <dbReference type="Proteomes" id="UP000075320"/>
    </source>
</evidence>
<evidence type="ECO:0000256" key="1">
    <source>
        <dbReference type="ARBA" id="ARBA00023157"/>
    </source>
</evidence>
<dbReference type="InterPro" id="IPR018114">
    <property type="entry name" value="TRYPSIN_HIS"/>
</dbReference>
<dbReference type="AlphaFoldDB" id="A0A150WP46"/>
<dbReference type="InterPro" id="IPR051487">
    <property type="entry name" value="Ser/Thr_Proteases_Immune/Dev"/>
</dbReference>
<dbReference type="PROSITE" id="PS51257">
    <property type="entry name" value="PROKAR_LIPOPROTEIN"/>
    <property type="match status" value="1"/>
</dbReference>
<feature type="domain" description="Peptidase S1" evidence="2">
    <location>
        <begin position="46"/>
        <end position="269"/>
    </location>
</feature>
<keyword evidence="4" id="KW-1185">Reference proteome</keyword>
<reference evidence="3 4" key="1">
    <citation type="submission" date="2016-03" db="EMBL/GenBank/DDBJ databases">
        <authorList>
            <person name="Ploux O."/>
        </authorList>
    </citation>
    <scope>NUCLEOTIDE SEQUENCE [LARGE SCALE GENOMIC DNA]</scope>
    <source>
        <strain evidence="3 4">R0</strain>
    </source>
</reference>
<dbReference type="PRINTS" id="PR00722">
    <property type="entry name" value="CHYMOTRYPSIN"/>
</dbReference>
<gene>
    <name evidence="3" type="ORF">AZI86_04280</name>
</gene>
<dbReference type="EMBL" id="LUKE01000001">
    <property type="protein sequence ID" value="KYG66283.1"/>
    <property type="molecule type" value="Genomic_DNA"/>
</dbReference>
<name>A0A150WP46_BDEBC</name>
<organism evidence="3 4">
    <name type="scientific">Bdellovibrio bacteriovorus</name>
    <dbReference type="NCBI Taxonomy" id="959"/>
    <lineage>
        <taxon>Bacteria</taxon>
        <taxon>Pseudomonadati</taxon>
        <taxon>Bdellovibrionota</taxon>
        <taxon>Bdellovibrionia</taxon>
        <taxon>Bdellovibrionales</taxon>
        <taxon>Pseudobdellovibrionaceae</taxon>
        <taxon>Bdellovibrio</taxon>
    </lineage>
</organism>
<dbReference type="InterPro" id="IPR001254">
    <property type="entry name" value="Trypsin_dom"/>
</dbReference>
<dbReference type="SUPFAM" id="SSF50494">
    <property type="entry name" value="Trypsin-like serine proteases"/>
    <property type="match status" value="1"/>
</dbReference>
<dbReference type="PROSITE" id="PS50240">
    <property type="entry name" value="TRYPSIN_DOM"/>
    <property type="match status" value="1"/>
</dbReference>
<dbReference type="CDD" id="cd00190">
    <property type="entry name" value="Tryp_SPc"/>
    <property type="match status" value="1"/>
</dbReference>
<proteinExistence type="predicted"/>
<dbReference type="Gene3D" id="2.40.10.10">
    <property type="entry name" value="Trypsin-like serine proteases"/>
    <property type="match status" value="1"/>
</dbReference>
<evidence type="ECO:0000259" key="2">
    <source>
        <dbReference type="PROSITE" id="PS50240"/>
    </source>
</evidence>
<dbReference type="GO" id="GO:0004252">
    <property type="term" value="F:serine-type endopeptidase activity"/>
    <property type="evidence" value="ECO:0007669"/>
    <property type="project" value="InterPro"/>
</dbReference>
<dbReference type="Proteomes" id="UP000075320">
    <property type="component" value="Unassembled WGS sequence"/>
</dbReference>
<dbReference type="InterPro" id="IPR001314">
    <property type="entry name" value="Peptidase_S1A"/>
</dbReference>